<gene>
    <name evidence="2" type="ordered locus">HCW_03970</name>
</gene>
<dbReference type="Pfam" id="PF13391">
    <property type="entry name" value="HNH_2"/>
    <property type="match status" value="1"/>
</dbReference>
<dbReference type="REBASE" id="47621">
    <property type="entry name" value="Hce7128ORF3970P"/>
</dbReference>
<keyword evidence="2" id="KW-0378">Hydrolase</keyword>
<dbReference type="GO" id="GO:0004519">
    <property type="term" value="F:endonuclease activity"/>
    <property type="evidence" value="ECO:0007669"/>
    <property type="project" value="UniProtKB-KW"/>
</dbReference>
<dbReference type="HOGENOM" id="CLU_1048763_0_0_7"/>
<evidence type="ECO:0000313" key="3">
    <source>
        <dbReference type="Proteomes" id="UP000005010"/>
    </source>
</evidence>
<accession>I0EM98</accession>
<dbReference type="EMBL" id="CP003479">
    <property type="protein sequence ID" value="AFI04067.1"/>
    <property type="molecule type" value="Genomic_DNA"/>
</dbReference>
<dbReference type="Proteomes" id="UP000005010">
    <property type="component" value="Chromosome"/>
</dbReference>
<name>I0EM98_HELC0</name>
<evidence type="ECO:0000259" key="1">
    <source>
        <dbReference type="Pfam" id="PF13391"/>
    </source>
</evidence>
<keyword evidence="2" id="KW-0255">Endonuclease</keyword>
<dbReference type="RefSeq" id="WP_014660937.1">
    <property type="nucleotide sequence ID" value="NC_017737.1"/>
</dbReference>
<sequence length="242" mass="27901">MFNLYLKLPFGKMDARNSQVIEIAKLINRTPSAVAMRLCNFASVDPYHQQRGIQGLEGGKKQCEPIFERFINDRENLMYESEKILANLKNESLLDNNELETKESDFSSTMRESLIKTRVNQNLFRKIVLANYGGKCAISNITIPNLLVASHIVPWATDEKNRLNPANGICLNALYDRAYDNGLLSIDLNYKVILSSQLKGECQQEYFKIYFANIENKKINLPEKFLPNKTFLDYHLNHCFKH</sequence>
<dbReference type="eggNOG" id="COG3440">
    <property type="taxonomic scope" value="Bacteria"/>
</dbReference>
<dbReference type="KEGG" id="hce:HCW_03970"/>
<organism evidence="2 3">
    <name type="scientific">Helicobacter cetorum (strain ATCC BAA-429 / MIT 00-7128)</name>
    <dbReference type="NCBI Taxonomy" id="182217"/>
    <lineage>
        <taxon>Bacteria</taxon>
        <taxon>Pseudomonadati</taxon>
        <taxon>Campylobacterota</taxon>
        <taxon>Epsilonproteobacteria</taxon>
        <taxon>Campylobacterales</taxon>
        <taxon>Helicobacteraceae</taxon>
        <taxon>Helicobacter</taxon>
    </lineage>
</organism>
<dbReference type="PATRIC" id="fig|182217.3.peg.849"/>
<keyword evidence="3" id="KW-1185">Reference proteome</keyword>
<evidence type="ECO:0000313" key="2">
    <source>
        <dbReference type="EMBL" id="AFI04067.1"/>
    </source>
</evidence>
<dbReference type="STRING" id="182217.HCW_03970"/>
<dbReference type="InterPro" id="IPR003615">
    <property type="entry name" value="HNH_nuc"/>
</dbReference>
<feature type="domain" description="HNH nuclease" evidence="1">
    <location>
        <begin position="136"/>
        <end position="187"/>
    </location>
</feature>
<keyword evidence="2" id="KW-0540">Nuclease</keyword>
<protein>
    <submittedName>
        <fullName evidence="2">Restriction endonuclease</fullName>
    </submittedName>
</protein>
<proteinExistence type="predicted"/>
<dbReference type="AlphaFoldDB" id="I0EM98"/>
<reference evidence="3" key="1">
    <citation type="submission" date="2012-04" db="EMBL/GenBank/DDBJ databases">
        <title>Complete genome sequence of Helicobacter cetorum strain MIT 00-7128.</title>
        <authorList>
            <person name="Kersulyte D."/>
            <person name="Berg D.E."/>
        </authorList>
    </citation>
    <scope>NUCLEOTIDE SEQUENCE [LARGE SCALE GENOMIC DNA]</scope>
    <source>
        <strain evidence="3">MIT 00-7128</strain>
    </source>
</reference>